<dbReference type="AlphaFoldDB" id="A0A918Q072"/>
<reference evidence="2" key="1">
    <citation type="journal article" date="2014" name="Int. J. Syst. Evol. Microbiol.">
        <title>Complete genome sequence of Corynebacterium casei LMG S-19264T (=DSM 44701T), isolated from a smear-ripened cheese.</title>
        <authorList>
            <consortium name="US DOE Joint Genome Institute (JGI-PGF)"/>
            <person name="Walter F."/>
            <person name="Albersmeier A."/>
            <person name="Kalinowski J."/>
            <person name="Ruckert C."/>
        </authorList>
    </citation>
    <scope>NUCLEOTIDE SEQUENCE</scope>
    <source>
        <strain evidence="2">KCTC 32296</strain>
    </source>
</reference>
<feature type="transmembrane region" description="Helical" evidence="1">
    <location>
        <begin position="12"/>
        <end position="32"/>
    </location>
</feature>
<dbReference type="RefSeq" id="WP_189485405.1">
    <property type="nucleotide sequence ID" value="NZ_BMZB01000001.1"/>
</dbReference>
<comment type="caution">
    <text evidence="2">The sequence shown here is derived from an EMBL/GenBank/DDBJ whole genome shotgun (WGS) entry which is preliminary data.</text>
</comment>
<reference evidence="2" key="2">
    <citation type="submission" date="2020-09" db="EMBL/GenBank/DDBJ databases">
        <authorList>
            <person name="Sun Q."/>
            <person name="Kim S."/>
        </authorList>
    </citation>
    <scope>NUCLEOTIDE SEQUENCE</scope>
    <source>
        <strain evidence="2">KCTC 32296</strain>
    </source>
</reference>
<evidence type="ECO:0000256" key="1">
    <source>
        <dbReference type="SAM" id="Phobius"/>
    </source>
</evidence>
<dbReference type="EMBL" id="BMZB01000001">
    <property type="protein sequence ID" value="GGZ27279.1"/>
    <property type="molecule type" value="Genomic_DNA"/>
</dbReference>
<protein>
    <recommendedName>
        <fullName evidence="4">DUF2975 domain-containing protein</fullName>
    </recommendedName>
</protein>
<dbReference type="Proteomes" id="UP000662572">
    <property type="component" value="Unassembled WGS sequence"/>
</dbReference>
<feature type="transmembrane region" description="Helical" evidence="1">
    <location>
        <begin position="44"/>
        <end position="74"/>
    </location>
</feature>
<sequence>MKKLSNVAYWPLKLMVGLPLTVFAIATVVQLPKVWSLLGGDPHIIGLALVQGGLPLLPFCLYAMAIWFAADMVARIIPGQPLEPILIKGLKRSGLWLGAGSIALYVRSSAWAWHTIYGNHGSQPLGTANYTLFATVTLLVGLILYNLSARIHYIHAQRDALKTELDSFI</sequence>
<evidence type="ECO:0000313" key="2">
    <source>
        <dbReference type="EMBL" id="GGZ27279.1"/>
    </source>
</evidence>
<accession>A0A918Q072</accession>
<keyword evidence="1" id="KW-1133">Transmembrane helix</keyword>
<organism evidence="2 3">
    <name type="scientific">Asticcacaulis endophyticus</name>
    <dbReference type="NCBI Taxonomy" id="1395890"/>
    <lineage>
        <taxon>Bacteria</taxon>
        <taxon>Pseudomonadati</taxon>
        <taxon>Pseudomonadota</taxon>
        <taxon>Alphaproteobacteria</taxon>
        <taxon>Caulobacterales</taxon>
        <taxon>Caulobacteraceae</taxon>
        <taxon>Asticcacaulis</taxon>
    </lineage>
</organism>
<keyword evidence="1" id="KW-0812">Transmembrane</keyword>
<proteinExistence type="predicted"/>
<keyword evidence="1" id="KW-0472">Membrane</keyword>
<evidence type="ECO:0008006" key="4">
    <source>
        <dbReference type="Google" id="ProtNLM"/>
    </source>
</evidence>
<gene>
    <name evidence="2" type="ORF">GCM10011273_11150</name>
</gene>
<evidence type="ECO:0000313" key="3">
    <source>
        <dbReference type="Proteomes" id="UP000662572"/>
    </source>
</evidence>
<name>A0A918Q072_9CAUL</name>
<feature type="transmembrane region" description="Helical" evidence="1">
    <location>
        <begin position="95"/>
        <end position="116"/>
    </location>
</feature>
<feature type="transmembrane region" description="Helical" evidence="1">
    <location>
        <begin position="128"/>
        <end position="148"/>
    </location>
</feature>
<keyword evidence="3" id="KW-1185">Reference proteome</keyword>